<dbReference type="Pfam" id="PF13398">
    <property type="entry name" value="Peptidase_M50B"/>
    <property type="match status" value="1"/>
</dbReference>
<sequence>MPSALSATPSRSRFMFELLVAFLLTRFPYISIPFKWLESYFHELSHGIATLLTGGMVSHIQLFPNGAGLCFSQGGSSILIAYAGYFGAALWGYVIFLLATKKSIIRFTLGLLGVTVAASLVFWARDLLTIAILIVLAIVFLLPLKLKNSSVLNTLLRILGLMIILNAMASPMVLLGLSGQGDAVMLAQMTWIPSWLWVMTWLLFSGFMLWLCWQKVDYKKGVIK</sequence>
<evidence type="ECO:0000256" key="1">
    <source>
        <dbReference type="SAM" id="Phobius"/>
    </source>
</evidence>
<protein>
    <submittedName>
        <fullName evidence="2">Membrane zinc metalloprotease</fullName>
    </submittedName>
</protein>
<keyword evidence="3" id="KW-1185">Reference proteome</keyword>
<gene>
    <name evidence="2" type="ORF">GCM10009410_16830</name>
</gene>
<comment type="caution">
    <text evidence="2">The sequence shown here is derived from an EMBL/GenBank/DDBJ whole genome shotgun (WGS) entry which is preliminary data.</text>
</comment>
<evidence type="ECO:0000313" key="2">
    <source>
        <dbReference type="EMBL" id="GGP84123.1"/>
    </source>
</evidence>
<dbReference type="RefSeq" id="WP_188955175.1">
    <property type="nucleotide sequence ID" value="NZ_BMQW01000003.1"/>
</dbReference>
<feature type="transmembrane region" description="Helical" evidence="1">
    <location>
        <begin position="104"/>
        <end position="121"/>
    </location>
</feature>
<dbReference type="PANTHER" id="PTHR33979:SF2">
    <property type="entry name" value="PEPTIDASE M50B-LIKE-DOMAIN-CONTAINING PROTEIN"/>
    <property type="match status" value="1"/>
</dbReference>
<dbReference type="InterPro" id="IPR049500">
    <property type="entry name" value="Peptidase_M50B-like"/>
</dbReference>
<feature type="transmembrane region" description="Helical" evidence="1">
    <location>
        <begin position="195"/>
        <end position="213"/>
    </location>
</feature>
<keyword evidence="1" id="KW-0812">Transmembrane</keyword>
<feature type="transmembrane region" description="Helical" evidence="1">
    <location>
        <begin position="12"/>
        <end position="32"/>
    </location>
</feature>
<dbReference type="PANTHER" id="PTHR33979">
    <property type="entry name" value="OS02G0221600 PROTEIN"/>
    <property type="match status" value="1"/>
</dbReference>
<keyword evidence="2" id="KW-0378">Hydrolase</keyword>
<feature type="transmembrane region" description="Helical" evidence="1">
    <location>
        <begin position="44"/>
        <end position="63"/>
    </location>
</feature>
<dbReference type="Proteomes" id="UP000654004">
    <property type="component" value="Unassembled WGS sequence"/>
</dbReference>
<evidence type="ECO:0000313" key="3">
    <source>
        <dbReference type="Proteomes" id="UP000654004"/>
    </source>
</evidence>
<dbReference type="GO" id="GO:0008237">
    <property type="term" value="F:metallopeptidase activity"/>
    <property type="evidence" value="ECO:0007669"/>
    <property type="project" value="UniProtKB-KW"/>
</dbReference>
<keyword evidence="2" id="KW-0482">Metalloprotease</keyword>
<keyword evidence="1" id="KW-0472">Membrane</keyword>
<name>A0ABQ2QJ70_9GAMM</name>
<organism evidence="2 3">
    <name type="scientific">Shewanella ulleungensis</name>
    <dbReference type="NCBI Taxonomy" id="2282699"/>
    <lineage>
        <taxon>Bacteria</taxon>
        <taxon>Pseudomonadati</taxon>
        <taxon>Pseudomonadota</taxon>
        <taxon>Gammaproteobacteria</taxon>
        <taxon>Alteromonadales</taxon>
        <taxon>Shewanellaceae</taxon>
        <taxon>Shewanella</taxon>
    </lineage>
</organism>
<dbReference type="EMBL" id="BMQW01000003">
    <property type="protein sequence ID" value="GGP84123.1"/>
    <property type="molecule type" value="Genomic_DNA"/>
</dbReference>
<feature type="transmembrane region" description="Helical" evidence="1">
    <location>
        <begin position="75"/>
        <end position="97"/>
    </location>
</feature>
<feature type="transmembrane region" description="Helical" evidence="1">
    <location>
        <begin position="156"/>
        <end position="175"/>
    </location>
</feature>
<reference evidence="3" key="1">
    <citation type="journal article" date="2019" name="Int. J. Syst. Evol. Microbiol.">
        <title>The Global Catalogue of Microorganisms (GCM) 10K type strain sequencing project: providing services to taxonomists for standard genome sequencing and annotation.</title>
        <authorList>
            <consortium name="The Broad Institute Genomics Platform"/>
            <consortium name="The Broad Institute Genome Sequencing Center for Infectious Disease"/>
            <person name="Wu L."/>
            <person name="Ma J."/>
        </authorList>
    </citation>
    <scope>NUCLEOTIDE SEQUENCE [LARGE SCALE GENOMIC DNA]</scope>
    <source>
        <strain evidence="3">JCM 32305</strain>
    </source>
</reference>
<keyword evidence="2" id="KW-0645">Protease</keyword>
<accession>A0ABQ2QJ70</accession>
<feature type="transmembrane region" description="Helical" evidence="1">
    <location>
        <begin position="127"/>
        <end position="144"/>
    </location>
</feature>
<proteinExistence type="predicted"/>
<keyword evidence="1" id="KW-1133">Transmembrane helix</keyword>